<dbReference type="Pfam" id="PF01545">
    <property type="entry name" value="Cation_efflux"/>
    <property type="match status" value="1"/>
</dbReference>
<feature type="transmembrane region" description="Helical" evidence="7">
    <location>
        <begin position="399"/>
        <end position="419"/>
    </location>
</feature>
<dbReference type="Proteomes" id="UP000823405">
    <property type="component" value="Unassembled WGS sequence"/>
</dbReference>
<keyword evidence="10" id="KW-1185">Reference proteome</keyword>
<keyword evidence="4 7" id="KW-1133">Transmembrane helix</keyword>
<comment type="subcellular location">
    <subcellularLocation>
        <location evidence="1">Membrane</location>
        <topology evidence="1">Multi-pass membrane protein</topology>
    </subcellularLocation>
</comment>
<evidence type="ECO:0000259" key="8">
    <source>
        <dbReference type="Pfam" id="PF01545"/>
    </source>
</evidence>
<feature type="compositionally biased region" description="Basic and acidic residues" evidence="6">
    <location>
        <begin position="67"/>
        <end position="79"/>
    </location>
</feature>
<feature type="domain" description="Cation efflux protein transmembrane" evidence="8">
    <location>
        <begin position="149"/>
        <end position="427"/>
    </location>
</feature>
<feature type="compositionally biased region" description="Low complexity" evidence="6">
    <location>
        <begin position="42"/>
        <end position="56"/>
    </location>
</feature>
<dbReference type="Gene3D" id="1.20.1510.10">
    <property type="entry name" value="Cation efflux protein transmembrane domain"/>
    <property type="match status" value="2"/>
</dbReference>
<evidence type="ECO:0000256" key="3">
    <source>
        <dbReference type="ARBA" id="ARBA00022906"/>
    </source>
</evidence>
<keyword evidence="3" id="KW-0862">Zinc</keyword>
<organism evidence="9 10">
    <name type="scientific">Linnemannia gamsii</name>
    <dbReference type="NCBI Taxonomy" id="64522"/>
    <lineage>
        <taxon>Eukaryota</taxon>
        <taxon>Fungi</taxon>
        <taxon>Fungi incertae sedis</taxon>
        <taxon>Mucoromycota</taxon>
        <taxon>Mortierellomycotina</taxon>
        <taxon>Mortierellomycetes</taxon>
        <taxon>Mortierellales</taxon>
        <taxon>Mortierellaceae</taxon>
        <taxon>Linnemannia</taxon>
    </lineage>
</organism>
<dbReference type="PANTHER" id="PTHR11562:SF17">
    <property type="entry name" value="RE54080P-RELATED"/>
    <property type="match status" value="1"/>
</dbReference>
<evidence type="ECO:0000256" key="1">
    <source>
        <dbReference type="ARBA" id="ARBA00004141"/>
    </source>
</evidence>
<keyword evidence="2 7" id="KW-0812">Transmembrane</keyword>
<feature type="compositionally biased region" description="Basic residues" evidence="6">
    <location>
        <begin position="287"/>
        <end position="301"/>
    </location>
</feature>
<dbReference type="SUPFAM" id="SSF161111">
    <property type="entry name" value="Cation efflux protein transmembrane domain-like"/>
    <property type="match status" value="1"/>
</dbReference>
<evidence type="ECO:0000313" key="9">
    <source>
        <dbReference type="EMBL" id="KAG0321635.1"/>
    </source>
</evidence>
<keyword evidence="3" id="KW-0406">Ion transport</keyword>
<dbReference type="InterPro" id="IPR027469">
    <property type="entry name" value="Cation_efflux_TMD_sf"/>
</dbReference>
<keyword evidence="3" id="KW-0813">Transport</keyword>
<feature type="transmembrane region" description="Helical" evidence="7">
    <location>
        <begin position="180"/>
        <end position="198"/>
    </location>
</feature>
<feature type="region of interest" description="Disordered" evidence="6">
    <location>
        <begin position="23"/>
        <end position="134"/>
    </location>
</feature>
<feature type="compositionally biased region" description="Acidic residues" evidence="6">
    <location>
        <begin position="116"/>
        <end position="134"/>
    </location>
</feature>
<keyword evidence="5 7" id="KW-0472">Membrane</keyword>
<feature type="transmembrane region" description="Helical" evidence="7">
    <location>
        <begin position="219"/>
        <end position="238"/>
    </location>
</feature>
<sequence length="663" mass="72930">MVGHKNNSFEDDEPLLPLNIAGRISDASTANQHTKDTSAKVSGSTAHESKSSSSSSGTINETKQSSCHHDHSHGHDHSHSRDHHHRHQHSHSYSHSSDDVHARRPPGGGGEGGGATEEELDEEPLLSDDEDEPVSLEALRESEKDKRRLKIAIALCSTFFVVELLGGLWAESLALLSDSFHLLTDITSFIISLAAIYLSHRPSTATHTFGYHRAEVLGALFSIFLIWGLTLLLIIEAYERVKHPIDVDGKTMSIVAGLGVFVNIVLMFVLGGHHHHHGDDDHEHGHGHGHGHSHGHSHAHHDHAPLDAEDDHDHSHDHEHGHKAVAQHDHDHDHEHGHSHAGHGHAHGHNHGHDHGHHHHHVNLNITAATLHVLGDLLSSIGVLISSLVISFYPSMTYLDPICTFVFSFLVILTTVGIFKRSIAILMERAPRGINTEEVKEAICDIPGVLDVKALHIWSLTVGQSVLAGTIYLQPEVQEVKKATAIIARTRSMIRTRYNIRKCTLQIEMYTHHLQKALQFVDDEATATTMTPPTSSPAASSSLSPSAVAMLKSSITGASGDRHLHQHGSAHSLDALARHDQDIIFSIGDDDHDHDHHSHHHGHGHSQEHQHLAHPTPMTQAPPIQRAGTPLSLYRENRRQSGEESESEMEQEGQLLSEPNRWA</sequence>
<feature type="compositionally biased region" description="Basic and acidic residues" evidence="6">
    <location>
        <begin position="302"/>
        <end position="338"/>
    </location>
</feature>
<evidence type="ECO:0000256" key="2">
    <source>
        <dbReference type="ARBA" id="ARBA00022692"/>
    </source>
</evidence>
<dbReference type="PANTHER" id="PTHR11562">
    <property type="entry name" value="CATION EFFLUX PROTEIN/ ZINC TRANSPORTER"/>
    <property type="match status" value="1"/>
</dbReference>
<name>A0A9P6UVY3_9FUNG</name>
<feature type="transmembrane region" description="Helical" evidence="7">
    <location>
        <begin position="250"/>
        <end position="270"/>
    </location>
</feature>
<dbReference type="EMBL" id="JAAAIN010000057">
    <property type="protein sequence ID" value="KAG0321635.1"/>
    <property type="molecule type" value="Genomic_DNA"/>
</dbReference>
<dbReference type="GO" id="GO:0098771">
    <property type="term" value="P:inorganic ion homeostasis"/>
    <property type="evidence" value="ECO:0007669"/>
    <property type="project" value="UniProtKB-ARBA"/>
</dbReference>
<evidence type="ECO:0000256" key="6">
    <source>
        <dbReference type="SAM" id="MobiDB-lite"/>
    </source>
</evidence>
<dbReference type="GO" id="GO:0030003">
    <property type="term" value="P:intracellular monoatomic cation homeostasis"/>
    <property type="evidence" value="ECO:0007669"/>
    <property type="project" value="UniProtKB-ARBA"/>
</dbReference>
<feature type="region of interest" description="Disordered" evidence="6">
    <location>
        <begin position="586"/>
        <end position="663"/>
    </location>
</feature>
<dbReference type="GO" id="GO:0005886">
    <property type="term" value="C:plasma membrane"/>
    <property type="evidence" value="ECO:0007669"/>
    <property type="project" value="TreeGrafter"/>
</dbReference>
<feature type="compositionally biased region" description="Gly residues" evidence="6">
    <location>
        <begin position="106"/>
        <end position="115"/>
    </location>
</feature>
<evidence type="ECO:0000256" key="4">
    <source>
        <dbReference type="ARBA" id="ARBA00022989"/>
    </source>
</evidence>
<dbReference type="PRINTS" id="PR00334">
    <property type="entry name" value="KININOGEN"/>
</dbReference>
<feature type="compositionally biased region" description="Basic residues" evidence="6">
    <location>
        <begin position="339"/>
        <end position="359"/>
    </location>
</feature>
<dbReference type="InterPro" id="IPR002524">
    <property type="entry name" value="Cation_efflux"/>
</dbReference>
<proteinExistence type="predicted"/>
<accession>A0A9P6UVY3</accession>
<protein>
    <recommendedName>
        <fullName evidence="8">Cation efflux protein transmembrane domain-containing protein</fullName>
    </recommendedName>
</protein>
<dbReference type="NCBIfam" id="TIGR01297">
    <property type="entry name" value="CDF"/>
    <property type="match status" value="1"/>
</dbReference>
<feature type="transmembrane region" description="Helical" evidence="7">
    <location>
        <begin position="149"/>
        <end position="168"/>
    </location>
</feature>
<dbReference type="SUPFAM" id="SSF160240">
    <property type="entry name" value="Cation efflux protein cytoplasmic domain-like"/>
    <property type="match status" value="1"/>
</dbReference>
<evidence type="ECO:0000256" key="5">
    <source>
        <dbReference type="ARBA" id="ARBA00023136"/>
    </source>
</evidence>
<dbReference type="InterPro" id="IPR058533">
    <property type="entry name" value="Cation_efflux_TM"/>
</dbReference>
<evidence type="ECO:0000313" key="10">
    <source>
        <dbReference type="Proteomes" id="UP000823405"/>
    </source>
</evidence>
<dbReference type="GO" id="GO:0005385">
    <property type="term" value="F:zinc ion transmembrane transporter activity"/>
    <property type="evidence" value="ECO:0007669"/>
    <property type="project" value="TreeGrafter"/>
</dbReference>
<dbReference type="InterPro" id="IPR036837">
    <property type="entry name" value="Cation_efflux_CTD_sf"/>
</dbReference>
<dbReference type="InterPro" id="IPR002395">
    <property type="entry name" value="Kininogen"/>
</dbReference>
<feature type="transmembrane region" description="Helical" evidence="7">
    <location>
        <begin position="373"/>
        <end position="393"/>
    </location>
</feature>
<feature type="compositionally biased region" description="Basic and acidic residues" evidence="6">
    <location>
        <begin position="277"/>
        <end position="286"/>
    </location>
</feature>
<feature type="region of interest" description="Disordered" evidence="6">
    <location>
        <begin position="276"/>
        <end position="359"/>
    </location>
</feature>
<comment type="caution">
    <text evidence="9">The sequence shown here is derived from an EMBL/GenBank/DDBJ whole genome shotgun (WGS) entry which is preliminary data.</text>
</comment>
<dbReference type="OrthoDB" id="9944568at2759"/>
<evidence type="ECO:0000256" key="7">
    <source>
        <dbReference type="SAM" id="Phobius"/>
    </source>
</evidence>
<keyword evidence="3" id="KW-0864">Zinc transport</keyword>
<gene>
    <name evidence="9" type="ORF">BGZ97_010730</name>
</gene>
<feature type="compositionally biased region" description="Low complexity" evidence="6">
    <location>
        <begin position="652"/>
        <end position="663"/>
    </location>
</feature>
<dbReference type="AlphaFoldDB" id="A0A9P6UVY3"/>
<reference evidence="9" key="1">
    <citation type="journal article" date="2020" name="Fungal Divers.">
        <title>Resolving the Mortierellaceae phylogeny through synthesis of multi-gene phylogenetics and phylogenomics.</title>
        <authorList>
            <person name="Vandepol N."/>
            <person name="Liber J."/>
            <person name="Desiro A."/>
            <person name="Na H."/>
            <person name="Kennedy M."/>
            <person name="Barry K."/>
            <person name="Grigoriev I.V."/>
            <person name="Miller A.N."/>
            <person name="O'Donnell K."/>
            <person name="Stajich J.E."/>
            <person name="Bonito G."/>
        </authorList>
    </citation>
    <scope>NUCLEOTIDE SEQUENCE</scope>
    <source>
        <strain evidence="9">NVP60</strain>
    </source>
</reference>
<dbReference type="InterPro" id="IPR050681">
    <property type="entry name" value="CDF/SLC30A"/>
</dbReference>
<feature type="compositionally biased region" description="Basic residues" evidence="6">
    <location>
        <begin position="80"/>
        <end position="92"/>
    </location>
</feature>